<sequence length="128" mass="14183">MPEANGSTQIWIIQGFWKTKTMINGDELHLLNLQAFEAFSPTNSLNAIGVENSTSSIPILCTALTGKPECHGHWRQSHRAVTWASKISIGSLLSLSWRSFPVGDEQGLEELLCIKFLVNSNGESFEQH</sequence>
<accession>A0A835UN24</accession>
<comment type="caution">
    <text evidence="1">The sequence shown here is derived from an EMBL/GenBank/DDBJ whole genome shotgun (WGS) entry which is preliminary data.</text>
</comment>
<dbReference type="Proteomes" id="UP000636800">
    <property type="component" value="Unassembled WGS sequence"/>
</dbReference>
<keyword evidence="2" id="KW-1185">Reference proteome</keyword>
<dbReference type="AlphaFoldDB" id="A0A835UN24"/>
<reference evidence="1 2" key="1">
    <citation type="journal article" date="2020" name="Nat. Food">
        <title>A phased Vanilla planifolia genome enables genetic improvement of flavour and production.</title>
        <authorList>
            <person name="Hasing T."/>
            <person name="Tang H."/>
            <person name="Brym M."/>
            <person name="Khazi F."/>
            <person name="Huang T."/>
            <person name="Chambers A.H."/>
        </authorList>
    </citation>
    <scope>NUCLEOTIDE SEQUENCE [LARGE SCALE GENOMIC DNA]</scope>
    <source>
        <tissue evidence="1">Leaf</tissue>
    </source>
</reference>
<gene>
    <name evidence="1" type="ORF">HPP92_019153</name>
</gene>
<name>A0A835UN24_VANPL</name>
<proteinExistence type="predicted"/>
<evidence type="ECO:0000313" key="2">
    <source>
        <dbReference type="Proteomes" id="UP000636800"/>
    </source>
</evidence>
<evidence type="ECO:0000313" key="1">
    <source>
        <dbReference type="EMBL" id="KAG0467573.1"/>
    </source>
</evidence>
<organism evidence="1 2">
    <name type="scientific">Vanilla planifolia</name>
    <name type="common">Vanilla</name>
    <dbReference type="NCBI Taxonomy" id="51239"/>
    <lineage>
        <taxon>Eukaryota</taxon>
        <taxon>Viridiplantae</taxon>
        <taxon>Streptophyta</taxon>
        <taxon>Embryophyta</taxon>
        <taxon>Tracheophyta</taxon>
        <taxon>Spermatophyta</taxon>
        <taxon>Magnoliopsida</taxon>
        <taxon>Liliopsida</taxon>
        <taxon>Asparagales</taxon>
        <taxon>Orchidaceae</taxon>
        <taxon>Vanilloideae</taxon>
        <taxon>Vanilleae</taxon>
        <taxon>Vanilla</taxon>
    </lineage>
</organism>
<dbReference type="EMBL" id="JADCNL010000009">
    <property type="protein sequence ID" value="KAG0467573.1"/>
    <property type="molecule type" value="Genomic_DNA"/>
</dbReference>
<protein>
    <submittedName>
        <fullName evidence="1">Uncharacterized protein</fullName>
    </submittedName>
</protein>
<dbReference type="OrthoDB" id="1716893at2759"/>